<proteinExistence type="predicted"/>
<evidence type="ECO:0000313" key="2">
    <source>
        <dbReference type="EMBL" id="KAJ3484301.1"/>
    </source>
</evidence>
<feature type="region of interest" description="Disordered" evidence="1">
    <location>
        <begin position="1"/>
        <end position="22"/>
    </location>
</feature>
<comment type="caution">
    <text evidence="2">The sequence shown here is derived from an EMBL/GenBank/DDBJ whole genome shotgun (WGS) entry which is preliminary data.</text>
</comment>
<dbReference type="Proteomes" id="UP001148786">
    <property type="component" value="Unassembled WGS sequence"/>
</dbReference>
<dbReference type="EMBL" id="JANKHO010003339">
    <property type="protein sequence ID" value="KAJ3484301.1"/>
    <property type="molecule type" value="Genomic_DNA"/>
</dbReference>
<accession>A0A9W8JNC1</accession>
<feature type="region of interest" description="Disordered" evidence="1">
    <location>
        <begin position="51"/>
        <end position="95"/>
    </location>
</feature>
<evidence type="ECO:0000313" key="3">
    <source>
        <dbReference type="Proteomes" id="UP001148786"/>
    </source>
</evidence>
<protein>
    <submittedName>
        <fullName evidence="2">Uncharacterized protein</fullName>
    </submittedName>
</protein>
<reference evidence="2" key="1">
    <citation type="submission" date="2022-07" db="EMBL/GenBank/DDBJ databases">
        <title>Genome Sequence of Agrocybe chaxingu.</title>
        <authorList>
            <person name="Buettner E."/>
        </authorList>
    </citation>
    <scope>NUCLEOTIDE SEQUENCE</scope>
    <source>
        <strain evidence="2">MP-N11</strain>
    </source>
</reference>
<gene>
    <name evidence="2" type="ORF">NLJ89_g11991</name>
</gene>
<evidence type="ECO:0000256" key="1">
    <source>
        <dbReference type="SAM" id="MobiDB-lite"/>
    </source>
</evidence>
<keyword evidence="3" id="KW-1185">Reference proteome</keyword>
<feature type="compositionally biased region" description="Basic and acidic residues" evidence="1">
    <location>
        <begin position="57"/>
        <end position="71"/>
    </location>
</feature>
<dbReference type="AlphaFoldDB" id="A0A9W8JNC1"/>
<name>A0A9W8JNC1_9AGAR</name>
<organism evidence="2 3">
    <name type="scientific">Agrocybe chaxingu</name>
    <dbReference type="NCBI Taxonomy" id="84603"/>
    <lineage>
        <taxon>Eukaryota</taxon>
        <taxon>Fungi</taxon>
        <taxon>Dikarya</taxon>
        <taxon>Basidiomycota</taxon>
        <taxon>Agaricomycotina</taxon>
        <taxon>Agaricomycetes</taxon>
        <taxon>Agaricomycetidae</taxon>
        <taxon>Agaricales</taxon>
        <taxon>Agaricineae</taxon>
        <taxon>Strophariaceae</taxon>
        <taxon>Agrocybe</taxon>
    </lineage>
</organism>
<sequence>MVGWDKSMQQADGSMAARGGNDMGANGVTAAVGMAAKEGNDVGVNEVAAAADGAGGEVREDATVAAERDVAEDGDEAAGGAGDWQQQDDPGVDQNEPQIWEVEGVQDPQNEINCLPHVVAGAVSIEC</sequence>